<protein>
    <submittedName>
        <fullName evidence="7">RNA polymerase subunit sigma-24</fullName>
    </submittedName>
</protein>
<feature type="domain" description="RNA polymerase sigma factor 70 region 4 type 2" evidence="6">
    <location>
        <begin position="122"/>
        <end position="173"/>
    </location>
</feature>
<dbReference type="CDD" id="cd06171">
    <property type="entry name" value="Sigma70_r4"/>
    <property type="match status" value="1"/>
</dbReference>
<evidence type="ECO:0000259" key="5">
    <source>
        <dbReference type="Pfam" id="PF04542"/>
    </source>
</evidence>
<dbReference type="SUPFAM" id="SSF88659">
    <property type="entry name" value="Sigma3 and sigma4 domains of RNA polymerase sigma factors"/>
    <property type="match status" value="1"/>
</dbReference>
<dbReference type="GO" id="GO:0016987">
    <property type="term" value="F:sigma factor activity"/>
    <property type="evidence" value="ECO:0007669"/>
    <property type="project" value="UniProtKB-KW"/>
</dbReference>
<dbReference type="PANTHER" id="PTHR43133">
    <property type="entry name" value="RNA POLYMERASE ECF-TYPE SIGMA FACTO"/>
    <property type="match status" value="1"/>
</dbReference>
<reference evidence="7 8" key="1">
    <citation type="submission" date="2018-05" db="EMBL/GenBank/DDBJ databases">
        <title>Micromonospora from Atacama Desert.</title>
        <authorList>
            <person name="Carro L."/>
            <person name="Goodfellow M."/>
            <person name="Klenk H.-P."/>
        </authorList>
    </citation>
    <scope>NUCLEOTIDE SEQUENCE [LARGE SCALE GENOMIC DNA]</scope>
    <source>
        <strain evidence="7 8">LB39</strain>
    </source>
</reference>
<dbReference type="InterPro" id="IPR014284">
    <property type="entry name" value="RNA_pol_sigma-70_dom"/>
</dbReference>
<dbReference type="Proteomes" id="UP000282312">
    <property type="component" value="Unassembled WGS sequence"/>
</dbReference>
<dbReference type="Pfam" id="PF04542">
    <property type="entry name" value="Sigma70_r2"/>
    <property type="match status" value="1"/>
</dbReference>
<dbReference type="GO" id="GO:0006352">
    <property type="term" value="P:DNA-templated transcription initiation"/>
    <property type="evidence" value="ECO:0007669"/>
    <property type="project" value="InterPro"/>
</dbReference>
<evidence type="ECO:0000256" key="1">
    <source>
        <dbReference type="ARBA" id="ARBA00010641"/>
    </source>
</evidence>
<dbReference type="InterPro" id="IPR013324">
    <property type="entry name" value="RNA_pol_sigma_r3/r4-like"/>
</dbReference>
<dbReference type="GO" id="GO:0003677">
    <property type="term" value="F:DNA binding"/>
    <property type="evidence" value="ECO:0007669"/>
    <property type="project" value="InterPro"/>
</dbReference>
<dbReference type="InterPro" id="IPR007627">
    <property type="entry name" value="RNA_pol_sigma70_r2"/>
</dbReference>
<keyword evidence="8" id="KW-1185">Reference proteome</keyword>
<comment type="similarity">
    <text evidence="1">Belongs to the sigma-70 factor family. ECF subfamily.</text>
</comment>
<dbReference type="Gene3D" id="1.10.1740.10">
    <property type="match status" value="1"/>
</dbReference>
<evidence type="ECO:0000256" key="3">
    <source>
        <dbReference type="ARBA" id="ARBA00023082"/>
    </source>
</evidence>
<dbReference type="InterPro" id="IPR013325">
    <property type="entry name" value="RNA_pol_sigma_r2"/>
</dbReference>
<dbReference type="PANTHER" id="PTHR43133:SF46">
    <property type="entry name" value="RNA POLYMERASE SIGMA-70 FACTOR ECF SUBFAMILY"/>
    <property type="match status" value="1"/>
</dbReference>
<organism evidence="7 8">
    <name type="scientific">Micromonospora inaquosa</name>
    <dbReference type="NCBI Taxonomy" id="2203716"/>
    <lineage>
        <taxon>Bacteria</taxon>
        <taxon>Bacillati</taxon>
        <taxon>Actinomycetota</taxon>
        <taxon>Actinomycetes</taxon>
        <taxon>Micromonosporales</taxon>
        <taxon>Micromonosporaceae</taxon>
        <taxon>Micromonospora</taxon>
    </lineage>
</organism>
<evidence type="ECO:0000256" key="2">
    <source>
        <dbReference type="ARBA" id="ARBA00023015"/>
    </source>
</evidence>
<dbReference type="AlphaFoldDB" id="A0A3N9WFF5"/>
<keyword evidence="2" id="KW-0805">Transcription regulation</keyword>
<dbReference type="RefSeq" id="WP_124774979.1">
    <property type="nucleotide sequence ID" value="NZ_JBEZFR010000001.1"/>
</dbReference>
<evidence type="ECO:0000259" key="6">
    <source>
        <dbReference type="Pfam" id="PF08281"/>
    </source>
</evidence>
<dbReference type="Gene3D" id="1.10.10.10">
    <property type="entry name" value="Winged helix-like DNA-binding domain superfamily/Winged helix DNA-binding domain"/>
    <property type="match status" value="1"/>
</dbReference>
<evidence type="ECO:0000313" key="8">
    <source>
        <dbReference type="Proteomes" id="UP000282312"/>
    </source>
</evidence>
<proteinExistence type="inferred from homology"/>
<dbReference type="OrthoDB" id="3698333at2"/>
<keyword evidence="3" id="KW-0731">Sigma factor</keyword>
<dbReference type="InterPro" id="IPR013249">
    <property type="entry name" value="RNA_pol_sigma70_r4_t2"/>
</dbReference>
<dbReference type="InterPro" id="IPR036388">
    <property type="entry name" value="WH-like_DNA-bd_sf"/>
</dbReference>
<accession>A0A3N9WFF5</accession>
<dbReference type="InterPro" id="IPR039425">
    <property type="entry name" value="RNA_pol_sigma-70-like"/>
</dbReference>
<evidence type="ECO:0000313" key="7">
    <source>
        <dbReference type="EMBL" id="RQW99378.1"/>
    </source>
</evidence>
<dbReference type="NCBIfam" id="TIGR02937">
    <property type="entry name" value="sigma70-ECF"/>
    <property type="match status" value="1"/>
</dbReference>
<keyword evidence="4" id="KW-0804">Transcription</keyword>
<comment type="caution">
    <text evidence="7">The sequence shown here is derived from an EMBL/GenBank/DDBJ whole genome shotgun (WGS) entry which is preliminary data.</text>
</comment>
<feature type="domain" description="RNA polymerase sigma-70 region 2" evidence="5">
    <location>
        <begin position="24"/>
        <end position="89"/>
    </location>
</feature>
<dbReference type="SUPFAM" id="SSF88946">
    <property type="entry name" value="Sigma2 domain of RNA polymerase sigma factors"/>
    <property type="match status" value="1"/>
</dbReference>
<gene>
    <name evidence="7" type="ORF">DLJ59_24645</name>
</gene>
<sequence>MMDVDDEELLRLVGEGDRGAFDVLYARNAPWLVLRLRRRCRDPELVREVLQETFLTVWRAAAGYRGDGAAVGWLWSVAAGRLIDARRRALARPQSVGAPSEDVLAWSPSAEDEVLAGAYDVELERALHRLAPELRAVLQATVLDGLTVREAAVLLGVPEGTVKTRAMRARRELREALS</sequence>
<dbReference type="Pfam" id="PF08281">
    <property type="entry name" value="Sigma70_r4_2"/>
    <property type="match status" value="1"/>
</dbReference>
<dbReference type="EMBL" id="QGSZ01000270">
    <property type="protein sequence ID" value="RQW99378.1"/>
    <property type="molecule type" value="Genomic_DNA"/>
</dbReference>
<evidence type="ECO:0000256" key="4">
    <source>
        <dbReference type="ARBA" id="ARBA00023163"/>
    </source>
</evidence>
<name>A0A3N9WFF5_9ACTN</name>